<comment type="caution">
    <text evidence="1">The sequence shown here is derived from an EMBL/GenBank/DDBJ whole genome shotgun (WGS) entry which is preliminary data.</text>
</comment>
<dbReference type="Proteomes" id="UP000239494">
    <property type="component" value="Unassembled WGS sequence"/>
</dbReference>
<dbReference type="EMBL" id="PVTF01000014">
    <property type="protein sequence ID" value="PRY35289.1"/>
    <property type="molecule type" value="Genomic_DNA"/>
</dbReference>
<sequence>MTSTPTPQQVLATPMGDNDSGASSVGGYLVAVLDVMWDCRENFNPFGNSGWEHDLYAALVKAGHIQGMVDSEGYVETSDREAGSELIAAAIASLTETSPAGDDSSSGTEAAELRAQLAAIRTGADATPREAGSEYTPGQLWHRLLTSSPGDRATQLNVIRTWMRESAACFQGDHVGLIQELIKNLRAVSAPFPVGTRVRIGKHLGTVHPSQQRVTVLIDGAEIAEVPVELVHLATEPEPANQQTASAPGTEGA</sequence>
<reference evidence="1 2" key="1">
    <citation type="submission" date="2018-03" db="EMBL/GenBank/DDBJ databases">
        <title>Genomic Encyclopedia of Archaeal and Bacterial Type Strains, Phase II (KMG-II): from individual species to whole genera.</title>
        <authorList>
            <person name="Goeker M."/>
        </authorList>
    </citation>
    <scope>NUCLEOTIDE SEQUENCE [LARGE SCALE GENOMIC DNA]</scope>
    <source>
        <strain evidence="1 2">DSM 44720</strain>
    </source>
</reference>
<protein>
    <submittedName>
        <fullName evidence="1">Uncharacterized protein</fullName>
    </submittedName>
</protein>
<keyword evidence="2" id="KW-1185">Reference proteome</keyword>
<dbReference type="OrthoDB" id="3542638at2"/>
<name>A0A2T0SPE7_9PSEU</name>
<evidence type="ECO:0000313" key="1">
    <source>
        <dbReference type="EMBL" id="PRY35289.1"/>
    </source>
</evidence>
<proteinExistence type="predicted"/>
<dbReference type="RefSeq" id="WP_106193788.1">
    <property type="nucleotide sequence ID" value="NZ_PVTF01000014.1"/>
</dbReference>
<evidence type="ECO:0000313" key="2">
    <source>
        <dbReference type="Proteomes" id="UP000239494"/>
    </source>
</evidence>
<accession>A0A2T0SPE7</accession>
<gene>
    <name evidence="1" type="ORF">CLV43_114207</name>
</gene>
<dbReference type="AlphaFoldDB" id="A0A2T0SPE7"/>
<organism evidence="1 2">
    <name type="scientific">Umezawaea tangerina</name>
    <dbReference type="NCBI Taxonomy" id="84725"/>
    <lineage>
        <taxon>Bacteria</taxon>
        <taxon>Bacillati</taxon>
        <taxon>Actinomycetota</taxon>
        <taxon>Actinomycetes</taxon>
        <taxon>Pseudonocardiales</taxon>
        <taxon>Pseudonocardiaceae</taxon>
        <taxon>Umezawaea</taxon>
    </lineage>
</organism>